<name>A0ACB7SG18_HYAAI</name>
<dbReference type="EMBL" id="CM023484">
    <property type="protein sequence ID" value="KAH6932092.1"/>
    <property type="molecule type" value="Genomic_DNA"/>
</dbReference>
<protein>
    <submittedName>
        <fullName evidence="1">Uncharacterized protein</fullName>
    </submittedName>
</protein>
<sequence length="165" mass="19149">MEEEGNILRKKIQEREEALAIKISSAKDQLEGRIARSQRSLEQAEAAKQAALRDIRQLERRIDEIATQATEERKRARDYEESKSKIDEQLKKMEVRLYDAKLECSLENARRLDVKRQLDVATERREKLKRELAAVCNALGSPRSATGRSARARNDIHDLLADRWH</sequence>
<reference evidence="1" key="1">
    <citation type="submission" date="2020-05" db="EMBL/GenBank/DDBJ databases">
        <title>Large-scale comparative analyses of tick genomes elucidate their genetic diversity and vector capacities.</title>
        <authorList>
            <person name="Jia N."/>
            <person name="Wang J."/>
            <person name="Shi W."/>
            <person name="Du L."/>
            <person name="Sun Y."/>
            <person name="Zhan W."/>
            <person name="Jiang J."/>
            <person name="Wang Q."/>
            <person name="Zhang B."/>
            <person name="Ji P."/>
            <person name="Sakyi L.B."/>
            <person name="Cui X."/>
            <person name="Yuan T."/>
            <person name="Jiang B."/>
            <person name="Yang W."/>
            <person name="Lam T.T.-Y."/>
            <person name="Chang Q."/>
            <person name="Ding S."/>
            <person name="Wang X."/>
            <person name="Zhu J."/>
            <person name="Ruan X."/>
            <person name="Zhao L."/>
            <person name="Wei J."/>
            <person name="Que T."/>
            <person name="Du C."/>
            <person name="Cheng J."/>
            <person name="Dai P."/>
            <person name="Han X."/>
            <person name="Huang E."/>
            <person name="Gao Y."/>
            <person name="Liu J."/>
            <person name="Shao H."/>
            <person name="Ye R."/>
            <person name="Li L."/>
            <person name="Wei W."/>
            <person name="Wang X."/>
            <person name="Wang C."/>
            <person name="Yang T."/>
            <person name="Huo Q."/>
            <person name="Li W."/>
            <person name="Guo W."/>
            <person name="Chen H."/>
            <person name="Zhou L."/>
            <person name="Ni X."/>
            <person name="Tian J."/>
            <person name="Zhou Y."/>
            <person name="Sheng Y."/>
            <person name="Liu T."/>
            <person name="Pan Y."/>
            <person name="Xia L."/>
            <person name="Li J."/>
            <person name="Zhao F."/>
            <person name="Cao W."/>
        </authorList>
    </citation>
    <scope>NUCLEOTIDE SEQUENCE</scope>
    <source>
        <strain evidence="1">Hyas-2018</strain>
    </source>
</reference>
<proteinExistence type="predicted"/>
<keyword evidence="2" id="KW-1185">Reference proteome</keyword>
<evidence type="ECO:0000313" key="1">
    <source>
        <dbReference type="EMBL" id="KAH6932092.1"/>
    </source>
</evidence>
<dbReference type="Proteomes" id="UP000821845">
    <property type="component" value="Chromosome 4"/>
</dbReference>
<comment type="caution">
    <text evidence="1">The sequence shown here is derived from an EMBL/GenBank/DDBJ whole genome shotgun (WGS) entry which is preliminary data.</text>
</comment>
<accession>A0ACB7SG18</accession>
<gene>
    <name evidence="1" type="ORF">HPB50_002847</name>
</gene>
<evidence type="ECO:0000313" key="2">
    <source>
        <dbReference type="Proteomes" id="UP000821845"/>
    </source>
</evidence>
<organism evidence="1 2">
    <name type="scientific">Hyalomma asiaticum</name>
    <name type="common">Tick</name>
    <dbReference type="NCBI Taxonomy" id="266040"/>
    <lineage>
        <taxon>Eukaryota</taxon>
        <taxon>Metazoa</taxon>
        <taxon>Ecdysozoa</taxon>
        <taxon>Arthropoda</taxon>
        <taxon>Chelicerata</taxon>
        <taxon>Arachnida</taxon>
        <taxon>Acari</taxon>
        <taxon>Parasitiformes</taxon>
        <taxon>Ixodida</taxon>
        <taxon>Ixodoidea</taxon>
        <taxon>Ixodidae</taxon>
        <taxon>Hyalomminae</taxon>
        <taxon>Hyalomma</taxon>
    </lineage>
</organism>